<keyword evidence="3" id="KW-0863">Zinc-finger</keyword>
<evidence type="ECO:0000259" key="7">
    <source>
        <dbReference type="Pfam" id="PF05699"/>
    </source>
</evidence>
<sequence length="793" mass="88697">MAPRRKRRRGNSARSPGADETDQPDVDSNDEQDGGDSTTPGTQTPAAPETTDQERLEHAQKLAQNQVSTAYSSYQPPQLSNQLDKYRRRMIAWKCLICGRTINRPAHDSSCSNLLTHAGRCFKKQENESKNRKLASVGVTGTGDLDPREVLQRCALWCAETASPFSALQSISHQSILHPTIVKNLPTRKIVSKAIHMLYLSVQAAFCEELKTHVGAMYLGVDAWQTPNGHDIIGAVIYRAKQEKGGSIRMDAMPLDFVQLKGSHTGEYLARMVQFIVEKFGLENRICGIVSDNTANNGTMISELKKLKWKRFHGEAQWIRCFAHILNLVVKAILRPFGTPKKKADSIQDLDDSDGEEEAQDLIDGFDGSDIESESEDEDELTDTVAKDTELGGDDELTLDDIQDLEGEDDTDVYTTVSCRQTLAKFRAIATKLKKSPNSKAHFITICQENECEKPHNIERDVPTRWNSTYKQIASIVRCKRALLVWQHDKQYGTPRRLHINQADLNLAQDLVDVLEPFYEFTLQLSIKASARVAEVVVFIDSITASLSTVVANEDDRYPPALRNACRAGVLITNKYYSLTDCSPIYRIAMVLHPSFKDEYFKLAKWPKAWIDKAIHLTREMYETWYKPKQPSALQRAPTTGPPKRQTGVLAGLGAAAIARSADSILDPIDIWLSGGLILDEGAPINGLKWWADQKRGGNTHHGLLQMALDVLCCPATTVDVERTFNFGRDYVSARRHNLDPKSISRGMALSFFSKNNKIKPLALHNYMNKIKDESKTRAKAKGKANQDIVTVD</sequence>
<keyword evidence="5" id="KW-0539">Nucleus</keyword>
<feature type="region of interest" description="Disordered" evidence="6">
    <location>
        <begin position="1"/>
        <end position="55"/>
    </location>
</feature>
<feature type="domain" description="HAT C-terminal dimerisation" evidence="7">
    <location>
        <begin position="684"/>
        <end position="746"/>
    </location>
</feature>
<dbReference type="Proteomes" id="UP000054564">
    <property type="component" value="Unassembled WGS sequence"/>
</dbReference>
<feature type="compositionally biased region" description="Polar residues" evidence="6">
    <location>
        <begin position="35"/>
        <end position="45"/>
    </location>
</feature>
<keyword evidence="2" id="KW-0479">Metal-binding</keyword>
<evidence type="ECO:0000313" key="8">
    <source>
        <dbReference type="EMBL" id="KNE88916.1"/>
    </source>
</evidence>
<evidence type="ECO:0000256" key="3">
    <source>
        <dbReference type="ARBA" id="ARBA00022771"/>
    </source>
</evidence>
<feature type="compositionally biased region" description="Acidic residues" evidence="6">
    <location>
        <begin position="19"/>
        <end position="34"/>
    </location>
</feature>
<dbReference type="InterPro" id="IPR008906">
    <property type="entry name" value="HATC_C_dom"/>
</dbReference>
<evidence type="ECO:0000256" key="6">
    <source>
        <dbReference type="SAM" id="MobiDB-lite"/>
    </source>
</evidence>
<dbReference type="GO" id="GO:0005634">
    <property type="term" value="C:nucleus"/>
    <property type="evidence" value="ECO:0007669"/>
    <property type="project" value="UniProtKB-SubCell"/>
</dbReference>
<name>A0A0L0UPP6_9BASI</name>
<gene>
    <name evidence="8" type="ORF">PSTG_17635</name>
</gene>
<evidence type="ECO:0000256" key="1">
    <source>
        <dbReference type="ARBA" id="ARBA00004123"/>
    </source>
</evidence>
<protein>
    <recommendedName>
        <fullName evidence="7">HAT C-terminal dimerisation domain-containing protein</fullName>
    </recommendedName>
</protein>
<dbReference type="PANTHER" id="PTHR46481:SF10">
    <property type="entry name" value="ZINC FINGER BED DOMAIN-CONTAINING PROTEIN 39"/>
    <property type="match status" value="1"/>
</dbReference>
<dbReference type="InterPro" id="IPR052035">
    <property type="entry name" value="ZnF_BED_domain_contain"/>
</dbReference>
<evidence type="ECO:0000256" key="5">
    <source>
        <dbReference type="ARBA" id="ARBA00023242"/>
    </source>
</evidence>
<evidence type="ECO:0000313" key="9">
    <source>
        <dbReference type="Proteomes" id="UP000054564"/>
    </source>
</evidence>
<keyword evidence="9" id="KW-1185">Reference proteome</keyword>
<dbReference type="EMBL" id="AJIL01000707">
    <property type="protein sequence ID" value="KNE88916.1"/>
    <property type="molecule type" value="Genomic_DNA"/>
</dbReference>
<keyword evidence="4" id="KW-0862">Zinc</keyword>
<evidence type="ECO:0000256" key="4">
    <source>
        <dbReference type="ARBA" id="ARBA00022833"/>
    </source>
</evidence>
<dbReference type="PANTHER" id="PTHR46481">
    <property type="entry name" value="ZINC FINGER BED DOMAIN-CONTAINING PROTEIN 4"/>
    <property type="match status" value="1"/>
</dbReference>
<comment type="subcellular location">
    <subcellularLocation>
        <location evidence="1">Nucleus</location>
    </subcellularLocation>
</comment>
<evidence type="ECO:0000256" key="2">
    <source>
        <dbReference type="ARBA" id="ARBA00022723"/>
    </source>
</evidence>
<dbReference type="GO" id="GO:0046983">
    <property type="term" value="F:protein dimerization activity"/>
    <property type="evidence" value="ECO:0007669"/>
    <property type="project" value="InterPro"/>
</dbReference>
<proteinExistence type="predicted"/>
<dbReference type="GO" id="GO:0008270">
    <property type="term" value="F:zinc ion binding"/>
    <property type="evidence" value="ECO:0007669"/>
    <property type="project" value="UniProtKB-KW"/>
</dbReference>
<reference evidence="9" key="1">
    <citation type="submission" date="2014-03" db="EMBL/GenBank/DDBJ databases">
        <title>The Genome Sequence of Puccinia striiformis f. sp. tritici PST-78.</title>
        <authorList>
            <consortium name="The Broad Institute Genome Sequencing Platform"/>
            <person name="Cuomo C."/>
            <person name="Hulbert S."/>
            <person name="Chen X."/>
            <person name="Walker B."/>
            <person name="Young S.K."/>
            <person name="Zeng Q."/>
            <person name="Gargeya S."/>
            <person name="Fitzgerald M."/>
            <person name="Haas B."/>
            <person name="Abouelleil A."/>
            <person name="Alvarado L."/>
            <person name="Arachchi H.M."/>
            <person name="Berlin A.M."/>
            <person name="Chapman S.B."/>
            <person name="Goldberg J."/>
            <person name="Griggs A."/>
            <person name="Gujja S."/>
            <person name="Hansen M."/>
            <person name="Howarth C."/>
            <person name="Imamovic A."/>
            <person name="Larimer J."/>
            <person name="McCowan C."/>
            <person name="Montmayeur A."/>
            <person name="Murphy C."/>
            <person name="Neiman D."/>
            <person name="Pearson M."/>
            <person name="Priest M."/>
            <person name="Roberts A."/>
            <person name="Saif S."/>
            <person name="Shea T."/>
            <person name="Sisk P."/>
            <person name="Sykes S."/>
            <person name="Wortman J."/>
            <person name="Nusbaum C."/>
            <person name="Birren B."/>
        </authorList>
    </citation>
    <scope>NUCLEOTIDE SEQUENCE [LARGE SCALE GENOMIC DNA]</scope>
    <source>
        <strain evidence="9">race PST-78</strain>
    </source>
</reference>
<comment type="caution">
    <text evidence="8">The sequence shown here is derived from an EMBL/GenBank/DDBJ whole genome shotgun (WGS) entry which is preliminary data.</text>
</comment>
<organism evidence="8 9">
    <name type="scientific">Puccinia striiformis f. sp. tritici PST-78</name>
    <dbReference type="NCBI Taxonomy" id="1165861"/>
    <lineage>
        <taxon>Eukaryota</taxon>
        <taxon>Fungi</taxon>
        <taxon>Dikarya</taxon>
        <taxon>Basidiomycota</taxon>
        <taxon>Pucciniomycotina</taxon>
        <taxon>Pucciniomycetes</taxon>
        <taxon>Pucciniales</taxon>
        <taxon>Pucciniaceae</taxon>
        <taxon>Puccinia</taxon>
    </lineage>
</organism>
<dbReference type="SUPFAM" id="SSF53098">
    <property type="entry name" value="Ribonuclease H-like"/>
    <property type="match status" value="1"/>
</dbReference>
<dbReference type="InterPro" id="IPR012337">
    <property type="entry name" value="RNaseH-like_sf"/>
</dbReference>
<dbReference type="AlphaFoldDB" id="A0A0L0UPP6"/>
<feature type="compositionally biased region" description="Basic residues" evidence="6">
    <location>
        <begin position="1"/>
        <end position="11"/>
    </location>
</feature>
<accession>A0A0L0UPP6</accession>
<dbReference type="Pfam" id="PF05699">
    <property type="entry name" value="Dimer_Tnp_hAT"/>
    <property type="match status" value="1"/>
</dbReference>